<sequence>MTMLTATLLFNLVLWSIALACHARLQSGWQRRRNWFPSRSAQHSMQAGRALLPAIGLILSILLAGSEGVVGWVASASLGGVLVAVTDAWRAPPRAETRHPSRRLSGQG</sequence>
<proteinExistence type="predicted"/>
<feature type="transmembrane region" description="Helical" evidence="1">
    <location>
        <begin position="6"/>
        <end position="25"/>
    </location>
</feature>
<keyword evidence="3" id="KW-1185">Reference proteome</keyword>
<reference evidence="2 3" key="1">
    <citation type="submission" date="2021-12" db="EMBL/GenBank/DDBJ databases">
        <title>Genome sequence of Acetobacter sicerae DmPark20a_162.</title>
        <authorList>
            <person name="Chaston J.M."/>
        </authorList>
    </citation>
    <scope>NUCLEOTIDE SEQUENCE [LARGE SCALE GENOMIC DNA]</scope>
    <source>
        <strain evidence="2 3">DmPark20a_162</strain>
    </source>
</reference>
<evidence type="ECO:0008006" key="4">
    <source>
        <dbReference type="Google" id="ProtNLM"/>
    </source>
</evidence>
<dbReference type="Proteomes" id="UP001521074">
    <property type="component" value="Unassembled WGS sequence"/>
</dbReference>
<evidence type="ECO:0000313" key="3">
    <source>
        <dbReference type="Proteomes" id="UP001521074"/>
    </source>
</evidence>
<protein>
    <recommendedName>
        <fullName evidence="4">DUF3325 domain-containing protein</fullName>
    </recommendedName>
</protein>
<name>A0ABS8VQH7_9PROT</name>
<feature type="transmembrane region" description="Helical" evidence="1">
    <location>
        <begin position="46"/>
        <end position="63"/>
    </location>
</feature>
<evidence type="ECO:0000256" key="1">
    <source>
        <dbReference type="SAM" id="Phobius"/>
    </source>
</evidence>
<organism evidence="2 3">
    <name type="scientific">Acetobacter sicerae</name>
    <dbReference type="NCBI Taxonomy" id="85325"/>
    <lineage>
        <taxon>Bacteria</taxon>
        <taxon>Pseudomonadati</taxon>
        <taxon>Pseudomonadota</taxon>
        <taxon>Alphaproteobacteria</taxon>
        <taxon>Acetobacterales</taxon>
        <taxon>Acetobacteraceae</taxon>
        <taxon>Acetobacter</taxon>
    </lineage>
</organism>
<keyword evidence="1" id="KW-0812">Transmembrane</keyword>
<dbReference type="RefSeq" id="WP_232876211.1">
    <property type="nucleotide sequence ID" value="NZ_JAJSOJ010000006.1"/>
</dbReference>
<accession>A0ABS8VQH7</accession>
<keyword evidence="1" id="KW-0472">Membrane</keyword>
<dbReference type="EMBL" id="JAJSOJ010000006">
    <property type="protein sequence ID" value="MCE0742650.1"/>
    <property type="molecule type" value="Genomic_DNA"/>
</dbReference>
<comment type="caution">
    <text evidence="2">The sequence shown here is derived from an EMBL/GenBank/DDBJ whole genome shotgun (WGS) entry which is preliminary data.</text>
</comment>
<keyword evidence="1" id="KW-1133">Transmembrane helix</keyword>
<gene>
    <name evidence="2" type="ORF">LWC05_01890</name>
</gene>
<evidence type="ECO:0000313" key="2">
    <source>
        <dbReference type="EMBL" id="MCE0742650.1"/>
    </source>
</evidence>